<proteinExistence type="predicted"/>
<dbReference type="Proteomes" id="UP000265520">
    <property type="component" value="Unassembled WGS sequence"/>
</dbReference>
<evidence type="ECO:0000313" key="2">
    <source>
        <dbReference type="Proteomes" id="UP000265520"/>
    </source>
</evidence>
<comment type="caution">
    <text evidence="1">The sequence shown here is derived from an EMBL/GenBank/DDBJ whole genome shotgun (WGS) entry which is preliminary data.</text>
</comment>
<dbReference type="EMBL" id="LXQA010655698">
    <property type="protein sequence ID" value="MCI64425.1"/>
    <property type="molecule type" value="Genomic_DNA"/>
</dbReference>
<evidence type="ECO:0000313" key="1">
    <source>
        <dbReference type="EMBL" id="MCI64425.1"/>
    </source>
</evidence>
<protein>
    <recommendedName>
        <fullName evidence="3">RNase H type-1 domain-containing protein</fullName>
    </recommendedName>
</protein>
<name>A0A392TX68_9FABA</name>
<reference evidence="1 2" key="1">
    <citation type="journal article" date="2018" name="Front. Plant Sci.">
        <title>Red Clover (Trifolium pratense) and Zigzag Clover (T. medium) - A Picture of Genomic Similarities and Differences.</title>
        <authorList>
            <person name="Dluhosova J."/>
            <person name="Istvanek J."/>
            <person name="Nedelnik J."/>
            <person name="Repkova J."/>
        </authorList>
    </citation>
    <scope>NUCLEOTIDE SEQUENCE [LARGE SCALE GENOMIC DNA]</scope>
    <source>
        <strain evidence="2">cv. 10/8</strain>
        <tissue evidence="1">Leaf</tissue>
    </source>
</reference>
<accession>A0A392TX68</accession>
<sequence>ELWMVFEGLKLAYARGYRRVELHIDSR</sequence>
<dbReference type="AlphaFoldDB" id="A0A392TX68"/>
<keyword evidence="2" id="KW-1185">Reference proteome</keyword>
<organism evidence="1 2">
    <name type="scientific">Trifolium medium</name>
    <dbReference type="NCBI Taxonomy" id="97028"/>
    <lineage>
        <taxon>Eukaryota</taxon>
        <taxon>Viridiplantae</taxon>
        <taxon>Streptophyta</taxon>
        <taxon>Embryophyta</taxon>
        <taxon>Tracheophyta</taxon>
        <taxon>Spermatophyta</taxon>
        <taxon>Magnoliopsida</taxon>
        <taxon>eudicotyledons</taxon>
        <taxon>Gunneridae</taxon>
        <taxon>Pentapetalae</taxon>
        <taxon>rosids</taxon>
        <taxon>fabids</taxon>
        <taxon>Fabales</taxon>
        <taxon>Fabaceae</taxon>
        <taxon>Papilionoideae</taxon>
        <taxon>50 kb inversion clade</taxon>
        <taxon>NPAAA clade</taxon>
        <taxon>Hologalegina</taxon>
        <taxon>IRL clade</taxon>
        <taxon>Trifolieae</taxon>
        <taxon>Trifolium</taxon>
    </lineage>
</organism>
<feature type="non-terminal residue" evidence="1">
    <location>
        <position position="1"/>
    </location>
</feature>
<evidence type="ECO:0008006" key="3">
    <source>
        <dbReference type="Google" id="ProtNLM"/>
    </source>
</evidence>